<organism evidence="4 5">
    <name type="scientific">Microcosmobacter mediterraneus</name>
    <dbReference type="NCBI Taxonomy" id="3075607"/>
    <lineage>
        <taxon>Bacteria</taxon>
        <taxon>Pseudomonadati</taxon>
        <taxon>Bacteroidota</taxon>
        <taxon>Flavobacteriia</taxon>
        <taxon>Flavobacteriales</taxon>
        <taxon>Flavobacteriaceae</taxon>
        <taxon>Microcosmobacter</taxon>
    </lineage>
</organism>
<reference evidence="4 5" key="1">
    <citation type="submission" date="2023-09" db="EMBL/GenBank/DDBJ databases">
        <authorList>
            <person name="Rey-Velasco X."/>
        </authorList>
    </citation>
    <scope>NUCLEOTIDE SEQUENCE [LARGE SCALE GENOMIC DNA]</scope>
    <source>
        <strain evidence="4 5">W332</strain>
    </source>
</reference>
<feature type="signal peptide" evidence="2">
    <location>
        <begin position="1"/>
        <end position="21"/>
    </location>
</feature>
<feature type="domain" description="Secretion system C-terminal sorting" evidence="3">
    <location>
        <begin position="420"/>
        <end position="487"/>
    </location>
</feature>
<dbReference type="SUPFAM" id="SSF75011">
    <property type="entry name" value="3-carboxy-cis,cis-mucoante lactonizing enzyme"/>
    <property type="match status" value="1"/>
</dbReference>
<keyword evidence="5" id="KW-1185">Reference proteome</keyword>
<accession>A0ABU2YIN3</accession>
<keyword evidence="1 2" id="KW-0732">Signal</keyword>
<dbReference type="Pfam" id="PF14312">
    <property type="entry name" value="FG-GAP_2"/>
    <property type="match status" value="3"/>
</dbReference>
<dbReference type="NCBIfam" id="TIGR04183">
    <property type="entry name" value="Por_Secre_tail"/>
    <property type="match status" value="1"/>
</dbReference>
<proteinExistence type="predicted"/>
<sequence length="488" mass="51889">MKYFYLLFFCPLLLFSQTQIGQDIDGESIGDEFGQSVSMNNNGTIVAVGGWRNDDNGDGSGHVRVFEDDNGIWNQIGNDIIGEEFNNFFGTSVSLNYEGNRIAIGAIFNDGNGSQSGHVRVFEEINGVWTQIGNDIDGESSGDLSGRSVSLNYEGNRVAIGANFNDGNGFDSGHVRIYEESGGIWMQVGMDIDGESPADFSGRSVSLNANGNRVAIGATNNNGSDTRMGHVRVFEETGGVWTQIGSDINGEANLDFSGRSVSLNANGTRIAIDATFNDGNGADSGHVRVFEETGGVWTQIGSDINGESLGDQSGESISLSSDGTIIAIGAPFNDGNGDNSGHVRVYKESGGTWTQVGLDINGENLEDQSGKSVSVSLDGTIIAIGAPFNDGNGDNSGHVRVYDLGNVLSVQEQNRNTFSIYPNPTKSQFTVQLNDGNSLKQIEVYTILGELLITSKKTIVNTSKLSTGTYLVKIKTSKGTAAEKLIIE</sequence>
<dbReference type="InterPro" id="IPR011043">
    <property type="entry name" value="Gal_Oxase/kelch_b-propeller"/>
</dbReference>
<dbReference type="SUPFAM" id="SSF50965">
    <property type="entry name" value="Galactose oxidase, central domain"/>
    <property type="match status" value="1"/>
</dbReference>
<feature type="chain" id="PRO_5047494337" evidence="2">
    <location>
        <begin position="22"/>
        <end position="488"/>
    </location>
</feature>
<dbReference type="PANTHER" id="PTHR36220">
    <property type="entry name" value="UNNAMED PRODUCT"/>
    <property type="match status" value="1"/>
</dbReference>
<evidence type="ECO:0000259" key="3">
    <source>
        <dbReference type="Pfam" id="PF18962"/>
    </source>
</evidence>
<evidence type="ECO:0000256" key="2">
    <source>
        <dbReference type="SAM" id="SignalP"/>
    </source>
</evidence>
<evidence type="ECO:0000313" key="5">
    <source>
        <dbReference type="Proteomes" id="UP001259492"/>
    </source>
</evidence>
<comment type="caution">
    <text evidence="4">The sequence shown here is derived from an EMBL/GenBank/DDBJ whole genome shotgun (WGS) entry which is preliminary data.</text>
</comment>
<evidence type="ECO:0000313" key="4">
    <source>
        <dbReference type="EMBL" id="MDT0558016.1"/>
    </source>
</evidence>
<gene>
    <name evidence="4" type="ORF">RM697_05130</name>
</gene>
<dbReference type="RefSeq" id="WP_311426788.1">
    <property type="nucleotide sequence ID" value="NZ_JAVRIA010000002.1"/>
</dbReference>
<dbReference type="Pfam" id="PF18962">
    <property type="entry name" value="Por_Secre_tail"/>
    <property type="match status" value="1"/>
</dbReference>
<protein>
    <submittedName>
        <fullName evidence="4">T9SS type A sorting domain-containing protein</fullName>
    </submittedName>
</protein>
<dbReference type="Proteomes" id="UP001259492">
    <property type="component" value="Unassembled WGS sequence"/>
</dbReference>
<dbReference type="EMBL" id="JAVRIA010000002">
    <property type="protein sequence ID" value="MDT0558016.1"/>
    <property type="molecule type" value="Genomic_DNA"/>
</dbReference>
<dbReference type="PANTHER" id="PTHR36220:SF1">
    <property type="entry name" value="GAMMA TUBULIN COMPLEX COMPONENT C-TERMINAL DOMAIN-CONTAINING PROTEIN"/>
    <property type="match status" value="1"/>
</dbReference>
<evidence type="ECO:0000256" key="1">
    <source>
        <dbReference type="ARBA" id="ARBA00022729"/>
    </source>
</evidence>
<dbReference type="InterPro" id="IPR026444">
    <property type="entry name" value="Secre_tail"/>
</dbReference>
<dbReference type="InterPro" id="IPR013517">
    <property type="entry name" value="FG-GAP"/>
</dbReference>
<name>A0ABU2YIN3_9FLAO</name>